<reference evidence="3" key="1">
    <citation type="submission" date="2013-09" db="EMBL/GenBank/DDBJ databases">
        <title>The Genome Sequence of Anopheles maculatus species B.</title>
        <authorList>
            <consortium name="The Broad Institute Genomics Platform"/>
            <person name="Neafsey D.E."/>
            <person name="Besansky N."/>
            <person name="Howell P."/>
            <person name="Walton C."/>
            <person name="Young S.K."/>
            <person name="Zeng Q."/>
            <person name="Gargeya S."/>
            <person name="Fitzgerald M."/>
            <person name="Haas B."/>
            <person name="Abouelleil A."/>
            <person name="Allen A.W."/>
            <person name="Alvarado L."/>
            <person name="Arachchi H.M."/>
            <person name="Berlin A.M."/>
            <person name="Chapman S.B."/>
            <person name="Gainer-Dewar J."/>
            <person name="Goldberg J."/>
            <person name="Griggs A."/>
            <person name="Gujja S."/>
            <person name="Hansen M."/>
            <person name="Howarth C."/>
            <person name="Imamovic A."/>
            <person name="Ireland A."/>
            <person name="Larimer J."/>
            <person name="McCowan C."/>
            <person name="Murphy C."/>
            <person name="Pearson M."/>
            <person name="Poon T.W."/>
            <person name="Priest M."/>
            <person name="Roberts A."/>
            <person name="Saif S."/>
            <person name="Shea T."/>
            <person name="Sisk P."/>
            <person name="Sykes S."/>
            <person name="Wortman J."/>
            <person name="Nusbaum C."/>
            <person name="Birren B."/>
        </authorList>
    </citation>
    <scope>NUCLEOTIDE SEQUENCE [LARGE SCALE GENOMIC DNA]</scope>
    <source>
        <strain evidence="3">maculatus3</strain>
    </source>
</reference>
<dbReference type="InterPro" id="IPR029399">
    <property type="entry name" value="TMEM192"/>
</dbReference>
<keyword evidence="1" id="KW-0812">Transmembrane</keyword>
<dbReference type="VEuPathDB" id="VectorBase:AMAM016052"/>
<feature type="transmembrane region" description="Helical" evidence="1">
    <location>
        <begin position="12"/>
        <end position="29"/>
    </location>
</feature>
<evidence type="ECO:0000313" key="2">
    <source>
        <dbReference type="EnsemblMetazoa" id="AMAM016052-PA"/>
    </source>
</evidence>
<evidence type="ECO:0000256" key="1">
    <source>
        <dbReference type="SAM" id="Phobius"/>
    </source>
</evidence>
<keyword evidence="3" id="KW-1185">Reference proteome</keyword>
<feature type="transmembrane region" description="Helical" evidence="1">
    <location>
        <begin position="41"/>
        <end position="59"/>
    </location>
</feature>
<organism evidence="2 3">
    <name type="scientific">Anopheles maculatus</name>
    <dbReference type="NCBI Taxonomy" id="74869"/>
    <lineage>
        <taxon>Eukaryota</taxon>
        <taxon>Metazoa</taxon>
        <taxon>Ecdysozoa</taxon>
        <taxon>Arthropoda</taxon>
        <taxon>Hexapoda</taxon>
        <taxon>Insecta</taxon>
        <taxon>Pterygota</taxon>
        <taxon>Neoptera</taxon>
        <taxon>Endopterygota</taxon>
        <taxon>Diptera</taxon>
        <taxon>Nematocera</taxon>
        <taxon>Culicoidea</taxon>
        <taxon>Culicidae</taxon>
        <taxon>Anophelinae</taxon>
        <taxon>Anopheles</taxon>
        <taxon>Anopheles maculatus group</taxon>
    </lineage>
</organism>
<keyword evidence="1" id="KW-0472">Membrane</keyword>
<sequence>MSWKSHSCTHLFFAILIVVVGIIGSSLSWPNLENDDLASSVYFVIIYLRIFYWLATYVIHERNKREFARLAEPDFDHYRCLTVYRKAPLQIATLWNVILLTVQNQ</sequence>
<keyword evidence="1" id="KW-1133">Transmembrane helix</keyword>
<dbReference type="Proteomes" id="UP000075901">
    <property type="component" value="Unassembled WGS sequence"/>
</dbReference>
<accession>A0A182SYL4</accession>
<dbReference type="AlphaFoldDB" id="A0A182SYL4"/>
<proteinExistence type="predicted"/>
<name>A0A182SYL4_9DIPT</name>
<evidence type="ECO:0000313" key="3">
    <source>
        <dbReference type="Proteomes" id="UP000075901"/>
    </source>
</evidence>
<dbReference type="EnsemblMetazoa" id="AMAM016052-RA">
    <property type="protein sequence ID" value="AMAM016052-PA"/>
    <property type="gene ID" value="AMAM016052"/>
</dbReference>
<reference evidence="2" key="2">
    <citation type="submission" date="2020-05" db="UniProtKB">
        <authorList>
            <consortium name="EnsemblMetazoa"/>
        </authorList>
    </citation>
    <scope>IDENTIFICATION</scope>
    <source>
        <strain evidence="2">maculatus3</strain>
    </source>
</reference>
<dbReference type="Pfam" id="PF14802">
    <property type="entry name" value="TMEM192"/>
    <property type="match status" value="1"/>
</dbReference>
<protein>
    <submittedName>
        <fullName evidence="2">Uncharacterized protein</fullName>
    </submittedName>
</protein>